<keyword evidence="3" id="KW-1185">Reference proteome</keyword>
<feature type="transmembrane region" description="Helical" evidence="1">
    <location>
        <begin position="64"/>
        <end position="80"/>
    </location>
</feature>
<dbReference type="Proteomes" id="UP001596442">
    <property type="component" value="Unassembled WGS sequence"/>
</dbReference>
<evidence type="ECO:0000313" key="2">
    <source>
        <dbReference type="EMBL" id="MFC6753539.1"/>
    </source>
</evidence>
<keyword evidence="1" id="KW-0812">Transmembrane</keyword>
<proteinExistence type="predicted"/>
<evidence type="ECO:0000313" key="3">
    <source>
        <dbReference type="Proteomes" id="UP001596442"/>
    </source>
</evidence>
<feature type="transmembrane region" description="Helical" evidence="1">
    <location>
        <begin position="36"/>
        <end position="57"/>
    </location>
</feature>
<evidence type="ECO:0000256" key="1">
    <source>
        <dbReference type="SAM" id="Phobius"/>
    </source>
</evidence>
<reference evidence="2 3" key="1">
    <citation type="journal article" date="2019" name="Int. J. Syst. Evol. Microbiol.">
        <title>The Global Catalogue of Microorganisms (GCM) 10K type strain sequencing project: providing services to taxonomists for standard genome sequencing and annotation.</title>
        <authorList>
            <consortium name="The Broad Institute Genomics Platform"/>
            <consortium name="The Broad Institute Genome Sequencing Center for Infectious Disease"/>
            <person name="Wu L."/>
            <person name="Ma J."/>
        </authorList>
    </citation>
    <scope>NUCLEOTIDE SEQUENCE [LARGE SCALE GENOMIC DNA]</scope>
    <source>
        <strain evidence="2 3">CGMCC 1.3239</strain>
    </source>
</reference>
<feature type="transmembrane region" description="Helical" evidence="1">
    <location>
        <begin position="86"/>
        <end position="107"/>
    </location>
</feature>
<sequence length="123" mass="12913">MIADRIRRYRPELVTLLVLAGISVGVLAGVRQDTFTVVALGALVAGIVVLSAGMIRLFAVAEGVFLLEAVGVAVVSPLLFERSVRFELYGVGLALAFLAGAFLSVAAKRSDRPAREGSGSRNL</sequence>
<organism evidence="2 3">
    <name type="scientific">Halorubrum tibetense</name>
    <dbReference type="NCBI Taxonomy" id="175631"/>
    <lineage>
        <taxon>Archaea</taxon>
        <taxon>Methanobacteriati</taxon>
        <taxon>Methanobacteriota</taxon>
        <taxon>Stenosarchaea group</taxon>
        <taxon>Halobacteria</taxon>
        <taxon>Halobacteriales</taxon>
        <taxon>Haloferacaceae</taxon>
        <taxon>Halorubrum</taxon>
    </lineage>
</organism>
<comment type="caution">
    <text evidence="2">The sequence shown here is derived from an EMBL/GenBank/DDBJ whole genome shotgun (WGS) entry which is preliminary data.</text>
</comment>
<keyword evidence="1" id="KW-1133">Transmembrane helix</keyword>
<feature type="transmembrane region" description="Helical" evidence="1">
    <location>
        <begin position="12"/>
        <end position="30"/>
    </location>
</feature>
<name>A0ABD5SAM4_9EURY</name>
<dbReference type="EMBL" id="JBHSWW010000110">
    <property type="protein sequence ID" value="MFC6753539.1"/>
    <property type="molecule type" value="Genomic_DNA"/>
</dbReference>
<dbReference type="AlphaFoldDB" id="A0ABD5SAM4"/>
<protein>
    <submittedName>
        <fullName evidence="2">Uncharacterized protein</fullName>
    </submittedName>
</protein>
<accession>A0ABD5SAM4</accession>
<gene>
    <name evidence="2" type="ORF">ACFQEU_08690</name>
</gene>
<dbReference type="RefSeq" id="WP_379781240.1">
    <property type="nucleotide sequence ID" value="NZ_JBHSWW010000110.1"/>
</dbReference>
<keyword evidence="1" id="KW-0472">Membrane</keyword>